<dbReference type="InterPro" id="IPR053188">
    <property type="entry name" value="FkbM_Methyltransferase"/>
</dbReference>
<dbReference type="NCBIfam" id="TIGR01444">
    <property type="entry name" value="fkbM_fam"/>
    <property type="match status" value="1"/>
</dbReference>
<dbReference type="Pfam" id="PF05050">
    <property type="entry name" value="Methyltransf_21"/>
    <property type="match status" value="1"/>
</dbReference>
<name>A0A6C0KAS8_9ZZZZ</name>
<reference evidence="2" key="1">
    <citation type="journal article" date="2020" name="Nature">
        <title>Giant virus diversity and host interactions through global metagenomics.</title>
        <authorList>
            <person name="Schulz F."/>
            <person name="Roux S."/>
            <person name="Paez-Espino D."/>
            <person name="Jungbluth S."/>
            <person name="Walsh D.A."/>
            <person name="Denef V.J."/>
            <person name="McMahon K.D."/>
            <person name="Konstantinidis K.T."/>
            <person name="Eloe-Fadrosh E.A."/>
            <person name="Kyrpides N.C."/>
            <person name="Woyke T."/>
        </authorList>
    </citation>
    <scope>NUCLEOTIDE SEQUENCE</scope>
    <source>
        <strain evidence="2">GVMAG-S-1101182-85</strain>
    </source>
</reference>
<dbReference type="EMBL" id="MN740832">
    <property type="protein sequence ID" value="QHU14186.1"/>
    <property type="molecule type" value="Genomic_DNA"/>
</dbReference>
<organism evidence="2">
    <name type="scientific">viral metagenome</name>
    <dbReference type="NCBI Taxonomy" id="1070528"/>
    <lineage>
        <taxon>unclassified sequences</taxon>
        <taxon>metagenomes</taxon>
        <taxon>organismal metagenomes</taxon>
    </lineage>
</organism>
<dbReference type="PANTHER" id="PTHR36973:SF4">
    <property type="entry name" value="NODULATION PROTEIN"/>
    <property type="match status" value="1"/>
</dbReference>
<feature type="domain" description="Methyltransferase FkbM" evidence="1">
    <location>
        <begin position="42"/>
        <end position="189"/>
    </location>
</feature>
<dbReference type="Gene3D" id="3.40.50.150">
    <property type="entry name" value="Vaccinia Virus protein VP39"/>
    <property type="match status" value="1"/>
</dbReference>
<dbReference type="GO" id="GO:0008171">
    <property type="term" value="F:O-methyltransferase activity"/>
    <property type="evidence" value="ECO:0007669"/>
    <property type="project" value="TreeGrafter"/>
</dbReference>
<protein>
    <recommendedName>
        <fullName evidence="1">Methyltransferase FkbM domain-containing protein</fullName>
    </recommendedName>
</protein>
<evidence type="ECO:0000259" key="1">
    <source>
        <dbReference type="Pfam" id="PF05050"/>
    </source>
</evidence>
<dbReference type="SUPFAM" id="SSF53335">
    <property type="entry name" value="S-adenosyl-L-methionine-dependent methyltransferases"/>
    <property type="match status" value="1"/>
</dbReference>
<proteinExistence type="predicted"/>
<sequence length="209" mass="23921">MLIPFSYCSVAIQHYGKITRGILHIGAHECEELEAYENEGIERSKVYWVDAIQEKVDQMNAKGIPNVVCAALDNEEKEVEFHITNNGQSSSILPLGTHKNHYPHIYITENRKVMTQTGKKYIEKNRVPIQECNFWNLDIQGKELDVLKSMGEYINYADAIYTEVNTAQVYEGCGELKDVDLFLQEHGFVRIQINMTGASWGDALYVREN</sequence>
<dbReference type="AlphaFoldDB" id="A0A6C0KAS8"/>
<accession>A0A6C0KAS8</accession>
<evidence type="ECO:0000313" key="2">
    <source>
        <dbReference type="EMBL" id="QHU14186.1"/>
    </source>
</evidence>
<dbReference type="PANTHER" id="PTHR36973">
    <property type="entry name" value="SLL1456 PROTEIN-RELATED"/>
    <property type="match status" value="1"/>
</dbReference>
<dbReference type="InterPro" id="IPR029063">
    <property type="entry name" value="SAM-dependent_MTases_sf"/>
</dbReference>
<dbReference type="InterPro" id="IPR006342">
    <property type="entry name" value="FkbM_mtfrase"/>
</dbReference>